<proteinExistence type="predicted"/>
<accession>A0A949N3S6</accession>
<dbReference type="EMBL" id="JAELVF020000001">
    <property type="protein sequence ID" value="MBU7597169.1"/>
    <property type="molecule type" value="Genomic_DNA"/>
</dbReference>
<sequence length="204" mass="21897">MIVRVLTVLRRLLVHEALRCTSTVRWVARRGPHAVRAGATALPYAAEQAFLMYTMIFVSVIETIVLALVIPWPVVHLTLLVLGIWSIFFAVGLHASCVVRPHVLEADGSLRVRYGALVDIRIPAGSIASVTAHRQEGGGTGKSQEDGSVVVGVAGQTTLTVELTEPVAYTRPLGRKASTGVVHLHVEDARTVAALLRSAVAETR</sequence>
<dbReference type="AlphaFoldDB" id="A0A949N3S6"/>
<protein>
    <submittedName>
        <fullName evidence="2">Uncharacterized protein</fullName>
    </submittedName>
</protein>
<feature type="transmembrane region" description="Helical" evidence="1">
    <location>
        <begin position="50"/>
        <end position="70"/>
    </location>
</feature>
<keyword evidence="3" id="KW-1185">Reference proteome</keyword>
<gene>
    <name evidence="2" type="ORF">JGS22_005850</name>
</gene>
<organism evidence="2 3">
    <name type="scientific">Streptomyces tardus</name>
    <dbReference type="NCBI Taxonomy" id="2780544"/>
    <lineage>
        <taxon>Bacteria</taxon>
        <taxon>Bacillati</taxon>
        <taxon>Actinomycetota</taxon>
        <taxon>Actinomycetes</taxon>
        <taxon>Kitasatosporales</taxon>
        <taxon>Streptomycetaceae</taxon>
        <taxon>Streptomyces</taxon>
    </lineage>
</organism>
<name>A0A949N3S6_9ACTN</name>
<keyword evidence="1" id="KW-1133">Transmembrane helix</keyword>
<keyword evidence="1" id="KW-0812">Transmembrane</keyword>
<evidence type="ECO:0000313" key="2">
    <source>
        <dbReference type="EMBL" id="MBU7597169.1"/>
    </source>
</evidence>
<dbReference type="RefSeq" id="WP_211041944.1">
    <property type="nucleotide sequence ID" value="NZ_JAELVF020000001.1"/>
</dbReference>
<comment type="caution">
    <text evidence="2">The sequence shown here is derived from an EMBL/GenBank/DDBJ whole genome shotgun (WGS) entry which is preliminary data.</text>
</comment>
<reference evidence="2" key="1">
    <citation type="submission" date="2021-06" db="EMBL/GenBank/DDBJ databases">
        <title>Sequencing of actinobacteria type strains.</title>
        <authorList>
            <person name="Nguyen G.-S."/>
            <person name="Wentzel A."/>
        </authorList>
    </citation>
    <scope>NUCLEOTIDE SEQUENCE</scope>
    <source>
        <strain evidence="2">P38-E01</strain>
    </source>
</reference>
<dbReference type="Proteomes" id="UP000694501">
    <property type="component" value="Unassembled WGS sequence"/>
</dbReference>
<evidence type="ECO:0000256" key="1">
    <source>
        <dbReference type="SAM" id="Phobius"/>
    </source>
</evidence>
<feature type="transmembrane region" description="Helical" evidence="1">
    <location>
        <begin position="77"/>
        <end position="95"/>
    </location>
</feature>
<evidence type="ECO:0000313" key="3">
    <source>
        <dbReference type="Proteomes" id="UP000694501"/>
    </source>
</evidence>
<keyword evidence="1" id="KW-0472">Membrane</keyword>